<name>A0A371DZH6_MUCPR</name>
<sequence length="180" mass="20677">MVTVCIVLIVAIVKVWELHQMNVDNPFLHGDLQVDMYMKLSLGFMKQDQGMIWPLLLKLFLVYNAKGSCPYCGVSIKIFSKHKLSIRIFLCQRKYTLDIIIKTGLLRAKLSSLSVEKDHRLALDESPFFSNLAQYDTLLDISCTCVSPCQNFLIMSIPCLNLYNNQERSIGMLLYVWFIA</sequence>
<evidence type="ECO:0000313" key="2">
    <source>
        <dbReference type="EMBL" id="RDX57881.1"/>
    </source>
</evidence>
<protein>
    <recommendedName>
        <fullName evidence="4">Reverse transcriptase Ty1/copia-type domain-containing protein</fullName>
    </recommendedName>
</protein>
<organism evidence="2 3">
    <name type="scientific">Mucuna pruriens</name>
    <name type="common">Velvet bean</name>
    <name type="synonym">Dolichos pruriens</name>
    <dbReference type="NCBI Taxonomy" id="157652"/>
    <lineage>
        <taxon>Eukaryota</taxon>
        <taxon>Viridiplantae</taxon>
        <taxon>Streptophyta</taxon>
        <taxon>Embryophyta</taxon>
        <taxon>Tracheophyta</taxon>
        <taxon>Spermatophyta</taxon>
        <taxon>Magnoliopsida</taxon>
        <taxon>eudicotyledons</taxon>
        <taxon>Gunneridae</taxon>
        <taxon>Pentapetalae</taxon>
        <taxon>rosids</taxon>
        <taxon>fabids</taxon>
        <taxon>Fabales</taxon>
        <taxon>Fabaceae</taxon>
        <taxon>Papilionoideae</taxon>
        <taxon>50 kb inversion clade</taxon>
        <taxon>NPAAA clade</taxon>
        <taxon>indigoferoid/millettioid clade</taxon>
        <taxon>Phaseoleae</taxon>
        <taxon>Mucuna</taxon>
    </lineage>
</organism>
<keyword evidence="3" id="KW-1185">Reference proteome</keyword>
<feature type="chain" id="PRO_5016893978" description="Reverse transcriptase Ty1/copia-type domain-containing protein" evidence="1">
    <location>
        <begin position="18"/>
        <end position="180"/>
    </location>
</feature>
<reference evidence="2" key="1">
    <citation type="submission" date="2018-05" db="EMBL/GenBank/DDBJ databases">
        <title>Draft genome of Mucuna pruriens seed.</title>
        <authorList>
            <person name="Nnadi N.E."/>
            <person name="Vos R."/>
            <person name="Hasami M.H."/>
            <person name="Devisetty U.K."/>
            <person name="Aguiy J.C."/>
        </authorList>
    </citation>
    <scope>NUCLEOTIDE SEQUENCE [LARGE SCALE GENOMIC DNA]</scope>
    <source>
        <strain evidence="2">JCA_2017</strain>
    </source>
</reference>
<feature type="signal peptide" evidence="1">
    <location>
        <begin position="1"/>
        <end position="17"/>
    </location>
</feature>
<evidence type="ECO:0000313" key="3">
    <source>
        <dbReference type="Proteomes" id="UP000257109"/>
    </source>
</evidence>
<evidence type="ECO:0000256" key="1">
    <source>
        <dbReference type="SAM" id="SignalP"/>
    </source>
</evidence>
<feature type="non-terminal residue" evidence="2">
    <location>
        <position position="1"/>
    </location>
</feature>
<dbReference type="OrthoDB" id="7607472at2759"/>
<dbReference type="AlphaFoldDB" id="A0A371DZH6"/>
<keyword evidence="1" id="KW-0732">Signal</keyword>
<accession>A0A371DZH6</accession>
<dbReference type="EMBL" id="QJKJ01018068">
    <property type="protein sequence ID" value="RDX57881.1"/>
    <property type="molecule type" value="Genomic_DNA"/>
</dbReference>
<dbReference type="Proteomes" id="UP000257109">
    <property type="component" value="Unassembled WGS sequence"/>
</dbReference>
<gene>
    <name evidence="2" type="ORF">CR513_62843</name>
</gene>
<evidence type="ECO:0008006" key="4">
    <source>
        <dbReference type="Google" id="ProtNLM"/>
    </source>
</evidence>
<comment type="caution">
    <text evidence="2">The sequence shown here is derived from an EMBL/GenBank/DDBJ whole genome shotgun (WGS) entry which is preliminary data.</text>
</comment>
<proteinExistence type="predicted"/>